<evidence type="ECO:0000259" key="22">
    <source>
        <dbReference type="Pfam" id="PF00391"/>
    </source>
</evidence>
<evidence type="ECO:0000256" key="9">
    <source>
        <dbReference type="ARBA" id="ARBA00022490"/>
    </source>
</evidence>
<dbReference type="InterPro" id="IPR006318">
    <property type="entry name" value="PTS_EI-like"/>
</dbReference>
<accession>A0A366HZZ2</accession>
<dbReference type="InterPro" id="IPR023151">
    <property type="entry name" value="PEP_util_CS"/>
</dbReference>
<evidence type="ECO:0000256" key="4">
    <source>
        <dbReference type="ARBA" id="ARBA00004496"/>
    </source>
</evidence>
<dbReference type="RefSeq" id="WP_113921682.1">
    <property type="nucleotide sequence ID" value="NZ_QNRX01000022.1"/>
</dbReference>
<dbReference type="SUPFAM" id="SSF51621">
    <property type="entry name" value="Phosphoenolpyruvate/pyruvate domain"/>
    <property type="match status" value="1"/>
</dbReference>
<dbReference type="OrthoDB" id="9765468at2"/>
<dbReference type="InterPro" id="IPR040442">
    <property type="entry name" value="Pyrv_kinase-like_dom_sf"/>
</dbReference>
<dbReference type="PANTHER" id="PTHR46244:SF3">
    <property type="entry name" value="PHOSPHOENOLPYRUVATE-PROTEIN PHOSPHOTRANSFERASE"/>
    <property type="match status" value="1"/>
</dbReference>
<dbReference type="InterPro" id="IPR018274">
    <property type="entry name" value="PEP_util_AS"/>
</dbReference>
<feature type="domain" description="PEP-utilising enzyme C-terminal" evidence="23">
    <location>
        <begin position="247"/>
        <end position="538"/>
    </location>
</feature>
<feature type="binding site" evidence="19">
    <location>
        <position position="462"/>
    </location>
    <ligand>
        <name>phosphoenolpyruvate</name>
        <dbReference type="ChEBI" id="CHEBI:58702"/>
    </ligand>
</feature>
<organism evidence="25 26">
    <name type="scientific">Alkalibaculum bacchi</name>
    <dbReference type="NCBI Taxonomy" id="645887"/>
    <lineage>
        <taxon>Bacteria</taxon>
        <taxon>Bacillati</taxon>
        <taxon>Bacillota</taxon>
        <taxon>Clostridia</taxon>
        <taxon>Eubacteriales</taxon>
        <taxon>Eubacteriaceae</taxon>
        <taxon>Alkalibaculum</taxon>
    </lineage>
</organism>
<evidence type="ECO:0000256" key="15">
    <source>
        <dbReference type="ARBA" id="ARBA00022842"/>
    </source>
</evidence>
<keyword evidence="15 17" id="KW-0460">Magnesium</keyword>
<comment type="cofactor">
    <cofactor evidence="2 17 20">
        <name>Mg(2+)</name>
        <dbReference type="ChEBI" id="CHEBI:18420"/>
    </cofactor>
</comment>
<dbReference type="Pfam" id="PF00391">
    <property type="entry name" value="PEP-utilizers"/>
    <property type="match status" value="1"/>
</dbReference>
<evidence type="ECO:0000256" key="14">
    <source>
        <dbReference type="ARBA" id="ARBA00022777"/>
    </source>
</evidence>
<dbReference type="Pfam" id="PF02896">
    <property type="entry name" value="PEP-utilizers_C"/>
    <property type="match status" value="1"/>
</dbReference>
<evidence type="ECO:0000256" key="20">
    <source>
        <dbReference type="PIRSR" id="PIRSR000732-3"/>
    </source>
</evidence>
<dbReference type="Gene3D" id="3.20.20.60">
    <property type="entry name" value="Phosphoenolpyruvate-binding domains"/>
    <property type="match status" value="1"/>
</dbReference>
<keyword evidence="11 17" id="KW-0808">Transferase</keyword>
<dbReference type="Pfam" id="PF05524">
    <property type="entry name" value="PEP-utilisers_N"/>
    <property type="match status" value="1"/>
</dbReference>
<keyword evidence="21" id="KW-0175">Coiled coil</keyword>
<evidence type="ECO:0000256" key="8">
    <source>
        <dbReference type="ARBA" id="ARBA00022448"/>
    </source>
</evidence>
<dbReference type="InterPro" id="IPR008731">
    <property type="entry name" value="PTS_EIN"/>
</dbReference>
<dbReference type="InterPro" id="IPR024692">
    <property type="entry name" value="PTS_EI"/>
</dbReference>
<gene>
    <name evidence="25" type="ORF">DES36_12239</name>
</gene>
<dbReference type="AlphaFoldDB" id="A0A366HZZ2"/>
<feature type="binding site" evidence="19">
    <location>
        <position position="329"/>
    </location>
    <ligand>
        <name>phosphoenolpyruvate</name>
        <dbReference type="ChEBI" id="CHEBI:58702"/>
    </ligand>
</feature>
<evidence type="ECO:0000259" key="23">
    <source>
        <dbReference type="Pfam" id="PF02896"/>
    </source>
</evidence>
<evidence type="ECO:0000256" key="12">
    <source>
        <dbReference type="ARBA" id="ARBA00022683"/>
    </source>
</evidence>
<keyword evidence="13 17" id="KW-0479">Metal-binding</keyword>
<feature type="coiled-coil region" evidence="21">
    <location>
        <begin position="23"/>
        <end position="64"/>
    </location>
</feature>
<proteinExistence type="inferred from homology"/>
<evidence type="ECO:0000259" key="24">
    <source>
        <dbReference type="Pfam" id="PF05524"/>
    </source>
</evidence>
<dbReference type="GO" id="GO:0005737">
    <property type="term" value="C:cytoplasm"/>
    <property type="evidence" value="ECO:0007669"/>
    <property type="project" value="UniProtKB-SubCell"/>
</dbReference>
<dbReference type="FunFam" id="3.20.20.60:FF:000007">
    <property type="entry name" value="Phosphoenolpyruvate-protein phosphotransferase"/>
    <property type="match status" value="1"/>
</dbReference>
<evidence type="ECO:0000256" key="11">
    <source>
        <dbReference type="ARBA" id="ARBA00022679"/>
    </source>
</evidence>
<dbReference type="SUPFAM" id="SSF52009">
    <property type="entry name" value="Phosphohistidine domain"/>
    <property type="match status" value="1"/>
</dbReference>
<dbReference type="PRINTS" id="PR01736">
    <property type="entry name" value="PHPHTRNFRASE"/>
</dbReference>
<feature type="domain" description="Phosphotransferase system enzyme I N-terminal" evidence="24">
    <location>
        <begin position="2"/>
        <end position="123"/>
    </location>
</feature>
<dbReference type="InterPro" id="IPR008279">
    <property type="entry name" value="PEP-util_enz_mobile_dom"/>
</dbReference>
<dbReference type="Gene3D" id="3.50.30.10">
    <property type="entry name" value="Phosphohistidine domain"/>
    <property type="match status" value="1"/>
</dbReference>
<evidence type="ECO:0000256" key="2">
    <source>
        <dbReference type="ARBA" id="ARBA00001946"/>
    </source>
</evidence>
<dbReference type="PIRSF" id="PIRSF000732">
    <property type="entry name" value="PTS_enzyme_I"/>
    <property type="match status" value="1"/>
</dbReference>
<dbReference type="NCBIfam" id="TIGR01417">
    <property type="entry name" value="PTS_I_fam"/>
    <property type="match status" value="1"/>
</dbReference>
<keyword evidence="10 17" id="KW-0762">Sugar transport</keyword>
<feature type="binding site" evidence="19">
    <location>
        <begin position="451"/>
        <end position="452"/>
    </location>
    <ligand>
        <name>phosphoenolpyruvate</name>
        <dbReference type="ChEBI" id="CHEBI:58702"/>
    </ligand>
</feature>
<dbReference type="GO" id="GO:0009401">
    <property type="term" value="P:phosphoenolpyruvate-dependent sugar phosphotransferase system"/>
    <property type="evidence" value="ECO:0007669"/>
    <property type="project" value="UniProtKB-KW"/>
</dbReference>
<dbReference type="PROSITE" id="PS00370">
    <property type="entry name" value="PEP_ENZYMES_PHOS_SITE"/>
    <property type="match status" value="1"/>
</dbReference>
<name>A0A366HZZ2_9FIRM</name>
<feature type="binding site" evidence="20">
    <location>
        <position position="428"/>
    </location>
    <ligand>
        <name>Mg(2+)</name>
        <dbReference type="ChEBI" id="CHEBI:18420"/>
    </ligand>
</feature>
<reference evidence="25 26" key="1">
    <citation type="submission" date="2018-06" db="EMBL/GenBank/DDBJ databases">
        <title>Genomic Encyclopedia of Type Strains, Phase IV (KMG-IV): sequencing the most valuable type-strain genomes for metagenomic binning, comparative biology and taxonomic classification.</title>
        <authorList>
            <person name="Goeker M."/>
        </authorList>
    </citation>
    <scope>NUCLEOTIDE SEQUENCE [LARGE SCALE GENOMIC DNA]</scope>
    <source>
        <strain evidence="25 26">DSM 22112</strain>
    </source>
</reference>
<evidence type="ECO:0000256" key="1">
    <source>
        <dbReference type="ARBA" id="ARBA00000683"/>
    </source>
</evidence>
<dbReference type="InterPro" id="IPR036637">
    <property type="entry name" value="Phosphohistidine_dom_sf"/>
</dbReference>
<dbReference type="GO" id="GO:0016301">
    <property type="term" value="F:kinase activity"/>
    <property type="evidence" value="ECO:0007669"/>
    <property type="project" value="UniProtKB-KW"/>
</dbReference>
<evidence type="ECO:0000313" key="25">
    <source>
        <dbReference type="EMBL" id="RBP58614.1"/>
    </source>
</evidence>
<feature type="active site" description="Tele-phosphohistidine intermediate" evidence="18">
    <location>
        <position position="186"/>
    </location>
</feature>
<sequence>MKGIGASPGIAISKAFVLKDVVIEINTAKIDNVQDECARLKDAIENARIQINNIKQKAIEELGEEEAKIFDAHLMILDDPEYTGQIEQLINSEKITADNAANQVTEQFVMIFGMMEDEYMKERAADIKDVGSRLIRNILGVQTQNLSEISEDVIIIAKDLTPSDTAQMNKQKVKGFATDIGGRTSHTAIMARSLEIPAILGLKNITSSANDGDTIIIDGMTGEVIINPEQEVLKSYQDKKAEYENFKKELEELKELPAQTKDGHVVELVGNIGTPKDIEGVIRNGGQGVGLYRTEFLYMDSDEMPSEEKQFEAYKEVLEGMKDMPIIIRTLDIGGDKKLPYLQLDEEMNPFLGLRAVRLCFVEKDLFKTQLRAILRASAFGKALVMFPMISNVDEVRQAKAILDECRKELDAENIAYDKDLKVGVMVEIPSAAVCADIIAKEVDFFSIGTNDLCQYTLAVDRMNENVSYLYQPFNPAILRLVHNVIKASHEHEGKFTGMCGEMAGEPLAALILLGLGLDEFSMSASSIPQIKKIIRSVTLKEAQEIAQKALELATADEVIAMVTEELKKLNITII</sequence>
<dbReference type="InterPro" id="IPR015813">
    <property type="entry name" value="Pyrv/PenolPyrv_kinase-like_dom"/>
</dbReference>
<comment type="caution">
    <text evidence="25">The sequence shown here is derived from an EMBL/GenBank/DDBJ whole genome shotgun (WGS) entry which is preliminary data.</text>
</comment>
<dbReference type="EC" id="2.7.3.9" evidence="6 17"/>
<evidence type="ECO:0000256" key="13">
    <source>
        <dbReference type="ARBA" id="ARBA00022723"/>
    </source>
</evidence>
<evidence type="ECO:0000256" key="17">
    <source>
        <dbReference type="PIRNR" id="PIRNR000732"/>
    </source>
</evidence>
<evidence type="ECO:0000256" key="16">
    <source>
        <dbReference type="ARBA" id="ARBA00033235"/>
    </source>
</evidence>
<comment type="catalytic activity">
    <reaction evidence="1 17">
        <text>L-histidyl-[protein] + phosphoenolpyruvate = N(pros)-phospho-L-histidyl-[protein] + pyruvate</text>
        <dbReference type="Rhea" id="RHEA:23880"/>
        <dbReference type="Rhea" id="RHEA-COMP:9745"/>
        <dbReference type="Rhea" id="RHEA-COMP:9746"/>
        <dbReference type="ChEBI" id="CHEBI:15361"/>
        <dbReference type="ChEBI" id="CHEBI:29979"/>
        <dbReference type="ChEBI" id="CHEBI:58702"/>
        <dbReference type="ChEBI" id="CHEBI:64837"/>
        <dbReference type="EC" id="2.7.3.9"/>
    </reaction>
</comment>
<evidence type="ECO:0000256" key="19">
    <source>
        <dbReference type="PIRSR" id="PIRSR000732-2"/>
    </source>
</evidence>
<evidence type="ECO:0000256" key="10">
    <source>
        <dbReference type="ARBA" id="ARBA00022597"/>
    </source>
</evidence>
<dbReference type="InterPro" id="IPR000121">
    <property type="entry name" value="PEP_util_C"/>
</dbReference>
<feature type="domain" description="PEP-utilising enzyme mobile" evidence="22">
    <location>
        <begin position="150"/>
        <end position="222"/>
    </location>
</feature>
<dbReference type="Proteomes" id="UP000253490">
    <property type="component" value="Unassembled WGS sequence"/>
</dbReference>
<evidence type="ECO:0000256" key="6">
    <source>
        <dbReference type="ARBA" id="ARBA00012232"/>
    </source>
</evidence>
<dbReference type="SUPFAM" id="SSF47831">
    <property type="entry name" value="Enzyme I of the PEP:sugar phosphotransferase system HPr-binding (sub)domain"/>
    <property type="match status" value="1"/>
</dbReference>
<evidence type="ECO:0000256" key="7">
    <source>
        <dbReference type="ARBA" id="ARBA00016544"/>
    </source>
</evidence>
<evidence type="ECO:0000313" key="26">
    <source>
        <dbReference type="Proteomes" id="UP000253490"/>
    </source>
</evidence>
<evidence type="ECO:0000256" key="21">
    <source>
        <dbReference type="SAM" id="Coils"/>
    </source>
</evidence>
<keyword evidence="8 17" id="KW-0813">Transport</keyword>
<dbReference type="GO" id="GO:0046872">
    <property type="term" value="F:metal ion binding"/>
    <property type="evidence" value="ECO:0007669"/>
    <property type="project" value="UniProtKB-KW"/>
</dbReference>
<dbReference type="InterPro" id="IPR036618">
    <property type="entry name" value="PtsI_HPr-bd_sf"/>
</dbReference>
<keyword evidence="26" id="KW-1185">Reference proteome</keyword>
<feature type="active site" description="Proton donor" evidence="18">
    <location>
        <position position="500"/>
    </location>
</feature>
<comment type="function">
    <text evidence="3 17">General (non sugar-specific) component of the phosphoenolpyruvate-dependent sugar phosphotransferase system (sugar PTS). This major carbohydrate active-transport system catalyzes the phosphorylation of incoming sugar substrates concomitantly with their translocation across the cell membrane. Enzyme I transfers the phosphoryl group from phosphoenolpyruvate (PEP) to the phosphoryl carrier protein (HPr).</text>
</comment>
<comment type="subcellular location">
    <subcellularLocation>
        <location evidence="4 17">Cytoplasm</location>
    </subcellularLocation>
</comment>
<dbReference type="EMBL" id="QNRX01000022">
    <property type="protein sequence ID" value="RBP58614.1"/>
    <property type="molecule type" value="Genomic_DNA"/>
</dbReference>
<evidence type="ECO:0000256" key="5">
    <source>
        <dbReference type="ARBA" id="ARBA00007837"/>
    </source>
</evidence>
<feature type="binding site" evidence="19">
    <location>
        <position position="293"/>
    </location>
    <ligand>
        <name>phosphoenolpyruvate</name>
        <dbReference type="ChEBI" id="CHEBI:58702"/>
    </ligand>
</feature>
<dbReference type="Gene3D" id="1.10.274.10">
    <property type="entry name" value="PtsI, HPr-binding domain"/>
    <property type="match status" value="1"/>
</dbReference>
<protein>
    <recommendedName>
        <fullName evidence="7 17">Phosphoenolpyruvate-protein phosphotransferase</fullName>
        <ecNumber evidence="6 17">2.7.3.9</ecNumber>
    </recommendedName>
    <alternativeName>
        <fullName evidence="16 17">Phosphotransferase system, enzyme I</fullName>
    </alternativeName>
</protein>
<evidence type="ECO:0000256" key="18">
    <source>
        <dbReference type="PIRSR" id="PIRSR000732-1"/>
    </source>
</evidence>
<evidence type="ECO:0000256" key="3">
    <source>
        <dbReference type="ARBA" id="ARBA00002728"/>
    </source>
</evidence>
<keyword evidence="12 17" id="KW-0598">Phosphotransferase system</keyword>
<feature type="binding site" evidence="20">
    <location>
        <position position="452"/>
    </location>
    <ligand>
        <name>Mg(2+)</name>
        <dbReference type="ChEBI" id="CHEBI:18420"/>
    </ligand>
</feature>
<dbReference type="PROSITE" id="PS00742">
    <property type="entry name" value="PEP_ENZYMES_2"/>
    <property type="match status" value="1"/>
</dbReference>
<keyword evidence="9 17" id="KW-0963">Cytoplasm</keyword>
<dbReference type="PANTHER" id="PTHR46244">
    <property type="entry name" value="PHOSPHOENOLPYRUVATE-PROTEIN PHOSPHOTRANSFERASE"/>
    <property type="match status" value="1"/>
</dbReference>
<keyword evidence="14 17" id="KW-0418">Kinase</keyword>
<comment type="similarity">
    <text evidence="5 17">Belongs to the PEP-utilizing enzyme family.</text>
</comment>
<dbReference type="InterPro" id="IPR050499">
    <property type="entry name" value="PEP-utilizing_PTS_enzyme"/>
</dbReference>
<dbReference type="GO" id="GO:0008965">
    <property type="term" value="F:phosphoenolpyruvate-protein phosphotransferase activity"/>
    <property type="evidence" value="ECO:0007669"/>
    <property type="project" value="UniProtKB-EC"/>
</dbReference>